<keyword evidence="2" id="KW-0479">Metal-binding</keyword>
<dbReference type="GO" id="GO:0000981">
    <property type="term" value="F:DNA-binding transcription factor activity, RNA polymerase II-specific"/>
    <property type="evidence" value="ECO:0007669"/>
    <property type="project" value="InterPro"/>
</dbReference>
<evidence type="ECO:0000313" key="8">
    <source>
        <dbReference type="Proteomes" id="UP000001745"/>
    </source>
</evidence>
<dbReference type="RefSeq" id="XP_002480046.1">
    <property type="nucleotide sequence ID" value="XM_002480001.1"/>
</dbReference>
<name>B8M506_TALSN</name>
<dbReference type="GO" id="GO:0005634">
    <property type="term" value="C:nucleus"/>
    <property type="evidence" value="ECO:0007669"/>
    <property type="project" value="UniProtKB-SubCell"/>
</dbReference>
<evidence type="ECO:0000256" key="5">
    <source>
        <dbReference type="ARBA" id="ARBA00023242"/>
    </source>
</evidence>
<keyword evidence="3" id="KW-0805">Transcription regulation</keyword>
<sequence>MRPETPRMLSVCKEGVERIKSSPPTMDELNAQMKQPEINTASPFDDLLSPMFPMTLRDDHADVLSIATLDESWDLNTLGKCTWLESFFPSGNCLDEGLKAQLLLNGIFGLSARFSTSLFHSMDPVNRGNQFTERASALWDEIYKDHKSDIRSLQCLQGLILVTFNALQSGPSEHAWSLCGHCVRLAYDLDLHTIDANYDHREESLDEWVALEEKRRAWWTIWEMDTFSSAMSRRPFAIDCRFTQVLLPVSDIAWYNKTRVPSGFLNLHLDMPWKCLCDSPNQEPRAWFLISLAAFRHSFEVMLLPEAHPQLLHDAEAMIACFALALPQNFQTDSGSMVFNKTNFARNNWIVCTLIILQCARSLIEVKMHQLGMNNSKSYETSFSARPSDIMSRNLHQTCTSSLSELISAAQSMSPQYIPVCSPFILCALLGPGTAHVPDDRLSQADRSNQLCAETIRLILRNYGRYWVIGKVLMEVLELHGKSGRSSATTSKHSYGEFRPQWRGLVDSAY</sequence>
<dbReference type="PANTHER" id="PTHR47338:SF5">
    <property type="entry name" value="ZN(II)2CYS6 TRANSCRIPTION FACTOR (EUROFUNG)"/>
    <property type="match status" value="1"/>
</dbReference>
<dbReference type="AlphaFoldDB" id="B8M506"/>
<evidence type="ECO:0000259" key="6">
    <source>
        <dbReference type="SMART" id="SM00906"/>
    </source>
</evidence>
<keyword evidence="8" id="KW-1185">Reference proteome</keyword>
<feature type="domain" description="Xylanolytic transcriptional activator regulatory" evidence="6">
    <location>
        <begin position="175"/>
        <end position="254"/>
    </location>
</feature>
<dbReference type="GO" id="GO:0006351">
    <property type="term" value="P:DNA-templated transcription"/>
    <property type="evidence" value="ECO:0007669"/>
    <property type="project" value="InterPro"/>
</dbReference>
<keyword evidence="5" id="KW-0539">Nucleus</keyword>
<dbReference type="VEuPathDB" id="FungiDB:TSTA_028940"/>
<dbReference type="PhylomeDB" id="B8M506"/>
<dbReference type="SMART" id="SM00906">
    <property type="entry name" value="Fungal_trans"/>
    <property type="match status" value="1"/>
</dbReference>
<dbReference type="STRING" id="441959.B8M506"/>
<dbReference type="PANTHER" id="PTHR47338">
    <property type="entry name" value="ZN(II)2CYS6 TRANSCRIPTION FACTOR (EUROFUNG)-RELATED"/>
    <property type="match status" value="1"/>
</dbReference>
<protein>
    <recommendedName>
        <fullName evidence="6">Xylanolytic transcriptional activator regulatory domain-containing protein</fullName>
    </recommendedName>
</protein>
<dbReference type="EMBL" id="EQ962654">
    <property type="protein sequence ID" value="EED19612.1"/>
    <property type="molecule type" value="Genomic_DNA"/>
</dbReference>
<accession>B8M506</accession>
<keyword evidence="4" id="KW-0804">Transcription</keyword>
<gene>
    <name evidence="7" type="ORF">TSTA_028940</name>
</gene>
<dbReference type="Pfam" id="PF04082">
    <property type="entry name" value="Fungal_trans"/>
    <property type="match status" value="1"/>
</dbReference>
<dbReference type="eggNOG" id="ENOG502SR1H">
    <property type="taxonomic scope" value="Eukaryota"/>
</dbReference>
<dbReference type="GeneID" id="8099013"/>
<dbReference type="InParanoid" id="B8M506"/>
<organism evidence="7 8">
    <name type="scientific">Talaromyces stipitatus (strain ATCC 10500 / CBS 375.48 / QM 6759 / NRRL 1006)</name>
    <name type="common">Penicillium stipitatum</name>
    <dbReference type="NCBI Taxonomy" id="441959"/>
    <lineage>
        <taxon>Eukaryota</taxon>
        <taxon>Fungi</taxon>
        <taxon>Dikarya</taxon>
        <taxon>Ascomycota</taxon>
        <taxon>Pezizomycotina</taxon>
        <taxon>Eurotiomycetes</taxon>
        <taxon>Eurotiomycetidae</taxon>
        <taxon>Eurotiales</taxon>
        <taxon>Trichocomaceae</taxon>
        <taxon>Talaromyces</taxon>
        <taxon>Talaromyces sect. Talaromyces</taxon>
    </lineage>
</organism>
<proteinExistence type="predicted"/>
<dbReference type="InterPro" id="IPR007219">
    <property type="entry name" value="XnlR_reg_dom"/>
</dbReference>
<evidence type="ECO:0000256" key="2">
    <source>
        <dbReference type="ARBA" id="ARBA00022723"/>
    </source>
</evidence>
<evidence type="ECO:0000313" key="7">
    <source>
        <dbReference type="EMBL" id="EED19612.1"/>
    </source>
</evidence>
<dbReference type="GO" id="GO:0008270">
    <property type="term" value="F:zinc ion binding"/>
    <property type="evidence" value="ECO:0007669"/>
    <property type="project" value="InterPro"/>
</dbReference>
<dbReference type="OrthoDB" id="4227254at2759"/>
<reference evidence="8" key="1">
    <citation type="journal article" date="2015" name="Genome Announc.">
        <title>Genome sequence of the AIDS-associated pathogen Penicillium marneffei (ATCC18224) and its near taxonomic relative Talaromyces stipitatus (ATCC10500).</title>
        <authorList>
            <person name="Nierman W.C."/>
            <person name="Fedorova-Abrams N.D."/>
            <person name="Andrianopoulos A."/>
        </authorList>
    </citation>
    <scope>NUCLEOTIDE SEQUENCE [LARGE SCALE GENOMIC DNA]</scope>
    <source>
        <strain evidence="8">ATCC 10500 / CBS 375.48 / QM 6759 / NRRL 1006</strain>
    </source>
</reference>
<dbReference type="GO" id="GO:0003677">
    <property type="term" value="F:DNA binding"/>
    <property type="evidence" value="ECO:0007669"/>
    <property type="project" value="InterPro"/>
</dbReference>
<dbReference type="Proteomes" id="UP000001745">
    <property type="component" value="Unassembled WGS sequence"/>
</dbReference>
<evidence type="ECO:0000256" key="3">
    <source>
        <dbReference type="ARBA" id="ARBA00023015"/>
    </source>
</evidence>
<evidence type="ECO:0000256" key="4">
    <source>
        <dbReference type="ARBA" id="ARBA00023163"/>
    </source>
</evidence>
<dbReference type="CDD" id="cd12148">
    <property type="entry name" value="fungal_TF_MHR"/>
    <property type="match status" value="1"/>
</dbReference>
<comment type="subcellular location">
    <subcellularLocation>
        <location evidence="1">Nucleus</location>
    </subcellularLocation>
</comment>
<dbReference type="InterPro" id="IPR050815">
    <property type="entry name" value="TF_fung"/>
</dbReference>
<evidence type="ECO:0000256" key="1">
    <source>
        <dbReference type="ARBA" id="ARBA00004123"/>
    </source>
</evidence>